<feature type="region of interest" description="Disordered" evidence="1">
    <location>
        <begin position="1"/>
        <end position="32"/>
    </location>
</feature>
<keyword evidence="3" id="KW-1185">Reference proteome</keyword>
<dbReference type="RefSeq" id="WP_176899037.1">
    <property type="nucleotide sequence ID" value="NZ_JABKAV010000012.1"/>
</dbReference>
<sequence length="340" mass="38862">MATKPTNSTVTSKPQRASKRTIATKEGSSPIPPRIAHSDRTIHYYDITFSFKDDSLPYEHFVELFKQVVKMSEDRADDRYVKSIDKRLFIQGIRFVGKDKQIHGQLRAVRLDISPEILNMKTDQARDIEMAEEEGIVETTHFVLDYRKKRHRIGIEYNVAGAKAHELALYLEKVGAKAGLLKVHLSPILSDDSLRDFQRRVGALKALEISVPADSIGRIKKYSPGLASSIQASKDFFNCETVILKPTFDISSQSQTNSAFGVVIDVIKEWTRNPLRRKDFEKFSVKGKDSDNRDTLQIFDLLKDDVKDRINVERRAKSRVLNSIDMFGKMVDSMKKRRLI</sequence>
<proteinExistence type="predicted"/>
<gene>
    <name evidence="2" type="ORF">HW556_06290</name>
</gene>
<dbReference type="Proteomes" id="UP000626554">
    <property type="component" value="Unassembled WGS sequence"/>
</dbReference>
<dbReference type="EMBL" id="JABKAV010000012">
    <property type="protein sequence ID" value="NVO84484.1"/>
    <property type="molecule type" value="Genomic_DNA"/>
</dbReference>
<organism evidence="2 3">
    <name type="scientific">Hymenobacter terrestris</name>
    <dbReference type="NCBI Taxonomy" id="2748310"/>
    <lineage>
        <taxon>Bacteria</taxon>
        <taxon>Pseudomonadati</taxon>
        <taxon>Bacteroidota</taxon>
        <taxon>Cytophagia</taxon>
        <taxon>Cytophagales</taxon>
        <taxon>Hymenobacteraceae</taxon>
        <taxon>Hymenobacter</taxon>
    </lineage>
</organism>
<name>A0ABX2Q0M2_9BACT</name>
<evidence type="ECO:0000313" key="3">
    <source>
        <dbReference type="Proteomes" id="UP000626554"/>
    </source>
</evidence>
<comment type="caution">
    <text evidence="2">The sequence shown here is derived from an EMBL/GenBank/DDBJ whole genome shotgun (WGS) entry which is preliminary data.</text>
</comment>
<feature type="compositionally biased region" description="Polar residues" evidence="1">
    <location>
        <begin position="1"/>
        <end position="15"/>
    </location>
</feature>
<protein>
    <submittedName>
        <fullName evidence="2">Uncharacterized protein</fullName>
    </submittedName>
</protein>
<accession>A0ABX2Q0M2</accession>
<evidence type="ECO:0000256" key="1">
    <source>
        <dbReference type="SAM" id="MobiDB-lite"/>
    </source>
</evidence>
<reference evidence="2 3" key="1">
    <citation type="submission" date="2020-05" db="EMBL/GenBank/DDBJ databases">
        <title>Hymenobacter terrestris sp. nov. and Hymenobacter lapidiphilus sp. nov., isolated from regoliths in Antarctica.</title>
        <authorList>
            <person name="Sedlacek I."/>
            <person name="Pantucek R."/>
            <person name="Zeman M."/>
            <person name="Holochova P."/>
            <person name="Kralova S."/>
            <person name="Stankova E."/>
            <person name="Sedo O."/>
            <person name="Micenkova L."/>
            <person name="Svec P."/>
            <person name="Gupta V."/>
            <person name="Sood U."/>
            <person name="Korpole U.S."/>
            <person name="Lal R."/>
        </authorList>
    </citation>
    <scope>NUCLEOTIDE SEQUENCE [LARGE SCALE GENOMIC DNA]</scope>
    <source>
        <strain evidence="2 3">P5252</strain>
    </source>
</reference>
<evidence type="ECO:0000313" key="2">
    <source>
        <dbReference type="EMBL" id="NVO84484.1"/>
    </source>
</evidence>